<evidence type="ECO:0000256" key="1">
    <source>
        <dbReference type="ARBA" id="ARBA00022598"/>
    </source>
</evidence>
<dbReference type="Proteomes" id="UP000316726">
    <property type="component" value="Chromosome 2"/>
</dbReference>
<dbReference type="OrthoDB" id="10266517at2759"/>
<keyword evidence="1" id="KW-0436">Ligase</keyword>
<dbReference type="InterPro" id="IPR013978">
    <property type="entry name" value="MEKHLA"/>
</dbReference>
<evidence type="ECO:0000256" key="4">
    <source>
        <dbReference type="ARBA" id="ARBA00022917"/>
    </source>
</evidence>
<evidence type="ECO:0000313" key="8">
    <source>
        <dbReference type="Proteomes" id="UP000316726"/>
    </source>
</evidence>
<dbReference type="GO" id="GO:0005524">
    <property type="term" value="F:ATP binding"/>
    <property type="evidence" value="ECO:0007669"/>
    <property type="project" value="UniProtKB-KW"/>
</dbReference>
<dbReference type="SUPFAM" id="SSF47060">
    <property type="entry name" value="S15/NS1 RNA-binding domain"/>
    <property type="match status" value="1"/>
</dbReference>
<dbReference type="InterPro" id="IPR009068">
    <property type="entry name" value="uS15_NS1_RNA-bd_sf"/>
</dbReference>
<feature type="domain" description="WHEP-TRS" evidence="6">
    <location>
        <begin position="271"/>
        <end position="322"/>
    </location>
</feature>
<proteinExistence type="predicted"/>
<keyword evidence="3" id="KW-0067">ATP-binding</keyword>
<dbReference type="PROSITE" id="PS51185">
    <property type="entry name" value="WHEP_TRS_2"/>
    <property type="match status" value="1"/>
</dbReference>
<dbReference type="Pfam" id="PF00458">
    <property type="entry name" value="WHEP-TRS"/>
    <property type="match status" value="1"/>
</dbReference>
<dbReference type="Gene3D" id="1.10.287.10">
    <property type="entry name" value="S15/NS1, RNA-binding"/>
    <property type="match status" value="1"/>
</dbReference>
<organism evidence="7 8">
    <name type="scientific">Chloropicon primus</name>
    <dbReference type="NCBI Taxonomy" id="1764295"/>
    <lineage>
        <taxon>Eukaryota</taxon>
        <taxon>Viridiplantae</taxon>
        <taxon>Chlorophyta</taxon>
        <taxon>Chloropicophyceae</taxon>
        <taxon>Chloropicales</taxon>
        <taxon>Chloropicaceae</taxon>
        <taxon>Chloropicon</taxon>
    </lineage>
</organism>
<name>A0A5B8MH02_9CHLO</name>
<dbReference type="AlphaFoldDB" id="A0A5B8MH02"/>
<dbReference type="Pfam" id="PF08670">
    <property type="entry name" value="MEKHLA"/>
    <property type="match status" value="1"/>
</dbReference>
<dbReference type="InterPro" id="IPR000738">
    <property type="entry name" value="WHEP-TRS_dom"/>
</dbReference>
<gene>
    <name evidence="7" type="ORF">A3770_02p11500</name>
</gene>
<dbReference type="GO" id="GO:0006418">
    <property type="term" value="P:tRNA aminoacylation for protein translation"/>
    <property type="evidence" value="ECO:0007669"/>
    <property type="project" value="InterPro"/>
</dbReference>
<keyword evidence="4" id="KW-0648">Protein biosynthesis</keyword>
<evidence type="ECO:0000256" key="2">
    <source>
        <dbReference type="ARBA" id="ARBA00022741"/>
    </source>
</evidence>
<sequence>MRRVGTRVGTGVCGGRLSIGVVARWASREGTQRVAQPGRLLLREGTRRVSCGAKKKKKGGGKKGGGKKVSALDAVLKKKENEAEDEVAAAHTSVDTVMWLLLVVESFTKALGRTLLEEQCSITEIADKVYEAPFVLLSHVYGEGGEGVREHKFNYANRRALELWETEWADLVGKPSSVSGEDAEEIQSDRDELLLECKEKGFVEGYEGWRISAKGKKFFVKGATLWEVKSSGGESVGQAVVLTEWEDEEGAAFSTLDGAEAAAESPGPALSVEEAQKAVKEQGDVVRDLKASGLTNGDEEVQEAVRVLLERKADLERLQPSG</sequence>
<evidence type="ECO:0000256" key="5">
    <source>
        <dbReference type="ARBA" id="ARBA00023146"/>
    </source>
</evidence>
<evidence type="ECO:0000259" key="6">
    <source>
        <dbReference type="PROSITE" id="PS51185"/>
    </source>
</evidence>
<evidence type="ECO:0000313" key="7">
    <source>
        <dbReference type="EMBL" id="QDZ18632.1"/>
    </source>
</evidence>
<accession>A0A5B8MH02</accession>
<evidence type="ECO:0000256" key="3">
    <source>
        <dbReference type="ARBA" id="ARBA00022840"/>
    </source>
</evidence>
<keyword evidence="8" id="KW-1185">Reference proteome</keyword>
<protein>
    <recommendedName>
        <fullName evidence="6">WHEP-TRS domain-containing protein</fullName>
    </recommendedName>
</protein>
<keyword evidence="2" id="KW-0547">Nucleotide-binding</keyword>
<dbReference type="CDD" id="cd01200">
    <property type="entry name" value="WHEPGMRS_RNA"/>
    <property type="match status" value="1"/>
</dbReference>
<dbReference type="GO" id="GO:0004812">
    <property type="term" value="F:aminoacyl-tRNA ligase activity"/>
    <property type="evidence" value="ECO:0007669"/>
    <property type="project" value="UniProtKB-KW"/>
</dbReference>
<keyword evidence="5" id="KW-0030">Aminoacyl-tRNA synthetase</keyword>
<reference evidence="7 8" key="1">
    <citation type="submission" date="2018-07" db="EMBL/GenBank/DDBJ databases">
        <title>The complete nuclear genome of the prasinophyte Chloropicon primus (CCMP1205).</title>
        <authorList>
            <person name="Pombert J.-F."/>
            <person name="Otis C."/>
            <person name="Turmel M."/>
            <person name="Lemieux C."/>
        </authorList>
    </citation>
    <scope>NUCLEOTIDE SEQUENCE [LARGE SCALE GENOMIC DNA]</scope>
    <source>
        <strain evidence="7 8">CCMP1205</strain>
    </source>
</reference>
<dbReference type="EMBL" id="CP031035">
    <property type="protein sequence ID" value="QDZ18632.1"/>
    <property type="molecule type" value="Genomic_DNA"/>
</dbReference>